<protein>
    <recommendedName>
        <fullName evidence="3">N-acetyltransferase</fullName>
    </recommendedName>
</protein>
<proteinExistence type="predicted"/>
<accession>A0ABW6BIE3</accession>
<keyword evidence="2" id="KW-1185">Reference proteome</keyword>
<reference evidence="2" key="1">
    <citation type="journal article" date="2019" name="Int. J. Syst. Evol. Microbiol.">
        <title>The Global Catalogue of Microorganisms (GCM) 10K type strain sequencing project: providing services to taxonomists for standard genome sequencing and annotation.</title>
        <authorList>
            <consortium name="The Broad Institute Genomics Platform"/>
            <consortium name="The Broad Institute Genome Sequencing Center for Infectious Disease"/>
            <person name="Wu L."/>
            <person name="Ma J."/>
        </authorList>
    </citation>
    <scope>NUCLEOTIDE SEQUENCE [LARGE SCALE GENOMIC DNA]</scope>
    <source>
        <strain evidence="2">KCTC 22814</strain>
    </source>
</reference>
<comment type="caution">
    <text evidence="1">The sequence shown here is derived from an EMBL/GenBank/DDBJ whole genome shotgun (WGS) entry which is preliminary data.</text>
</comment>
<dbReference type="RefSeq" id="WP_320185247.1">
    <property type="nucleotide sequence ID" value="NZ_CP138332.1"/>
</dbReference>
<evidence type="ECO:0000313" key="1">
    <source>
        <dbReference type="EMBL" id="MFD2968582.1"/>
    </source>
</evidence>
<organism evidence="1 2">
    <name type="scientific">Sphingobacterium bambusae</name>
    <dbReference type="NCBI Taxonomy" id="662858"/>
    <lineage>
        <taxon>Bacteria</taxon>
        <taxon>Pseudomonadati</taxon>
        <taxon>Bacteroidota</taxon>
        <taxon>Sphingobacteriia</taxon>
        <taxon>Sphingobacteriales</taxon>
        <taxon>Sphingobacteriaceae</taxon>
        <taxon>Sphingobacterium</taxon>
    </lineage>
</organism>
<evidence type="ECO:0000313" key="2">
    <source>
        <dbReference type="Proteomes" id="UP001597525"/>
    </source>
</evidence>
<evidence type="ECO:0008006" key="3">
    <source>
        <dbReference type="Google" id="ProtNLM"/>
    </source>
</evidence>
<sequence>MRITKLQKIGNPILALRKLSDSRRASYYVSYDGEQICGIAIFHEDDEHCSLAMVRDENGERVTMGHFTPTHFVEQDDLAAMIRIYNVTLGHYRGI</sequence>
<gene>
    <name evidence="1" type="ORF">ACFS7Y_14375</name>
</gene>
<dbReference type="EMBL" id="JBHUPB010000009">
    <property type="protein sequence ID" value="MFD2968582.1"/>
    <property type="molecule type" value="Genomic_DNA"/>
</dbReference>
<name>A0ABW6BIE3_9SPHI</name>
<dbReference type="Proteomes" id="UP001597525">
    <property type="component" value="Unassembled WGS sequence"/>
</dbReference>